<dbReference type="PANTHER" id="PTHR12069">
    <property type="entry name" value="DNA-DIRECTED RNA POLYMERASES III 80 KDA POLYPEPTIDE RNA POLYMERASE III SUBUNIT 5"/>
    <property type="match status" value="1"/>
</dbReference>
<feature type="compositionally biased region" description="Polar residues" evidence="1">
    <location>
        <begin position="68"/>
        <end position="78"/>
    </location>
</feature>
<dbReference type="Pfam" id="PF04801">
    <property type="entry name" value="RPC5"/>
    <property type="match status" value="1"/>
</dbReference>
<evidence type="ECO:0000313" key="3">
    <source>
        <dbReference type="Proteomes" id="UP001498771"/>
    </source>
</evidence>
<protein>
    <submittedName>
        <fullName evidence="2">Sin-like protein conserved region-domain-containing protein</fullName>
    </submittedName>
</protein>
<dbReference type="EMBL" id="JBBJBU010000012">
    <property type="protein sequence ID" value="KAK7203263.1"/>
    <property type="molecule type" value="Genomic_DNA"/>
</dbReference>
<organism evidence="2 3">
    <name type="scientific">Myxozyma melibiosi</name>
    <dbReference type="NCBI Taxonomy" id="54550"/>
    <lineage>
        <taxon>Eukaryota</taxon>
        <taxon>Fungi</taxon>
        <taxon>Dikarya</taxon>
        <taxon>Ascomycota</taxon>
        <taxon>Saccharomycotina</taxon>
        <taxon>Lipomycetes</taxon>
        <taxon>Lipomycetales</taxon>
        <taxon>Lipomycetaceae</taxon>
        <taxon>Myxozyma</taxon>
    </lineage>
</organism>
<gene>
    <name evidence="2" type="ORF">BZA70DRAFT_250732</name>
</gene>
<evidence type="ECO:0000313" key="2">
    <source>
        <dbReference type="EMBL" id="KAK7203263.1"/>
    </source>
</evidence>
<sequence>MENEADDSQPNIFPFEIKEEPTDDSALDLQEDMTGSAGSSRMPFEVVKEEPGDGDGDLMVIDSPVKEQASSPTSTRTSGRLRRKSSLESGASPEQRKELKRGLRKKSAFMKSDTAEEAASSMPMEGVEPASAQEADDSDDPIVQTVPVFLSSQLSEHLHIMQYPVRSQSRPYTGSQGEPILDFRFKPKAGVVQVDVPINAQSQFYDREKGERWGGVERQTLSGVVNKPEGYMIGIFQNGELHLTPVAGNAQLRPSFSYVDKDAQTEKDLARTVRQDPAKSKEIRAVQMTVKSADNQAPRYSGALSARKNADDEPFKSLPWFDKDTEVAWELAEKLKAGERGALAAHTSKSAYSDMLRDHI</sequence>
<dbReference type="InterPro" id="IPR006886">
    <property type="entry name" value="RNA_pol_III_Rpc5"/>
</dbReference>
<evidence type="ECO:0000256" key="1">
    <source>
        <dbReference type="SAM" id="MobiDB-lite"/>
    </source>
</evidence>
<dbReference type="PANTHER" id="PTHR12069:SF0">
    <property type="entry name" value="DNA-DIRECTED RNA POLYMERASE III SUBUNIT RPC5"/>
    <property type="match status" value="1"/>
</dbReference>
<proteinExistence type="predicted"/>
<dbReference type="GeneID" id="90036214"/>
<feature type="region of interest" description="Disordered" evidence="1">
    <location>
        <begin position="1"/>
        <end position="138"/>
    </location>
</feature>
<reference evidence="2 3" key="1">
    <citation type="submission" date="2024-03" db="EMBL/GenBank/DDBJ databases">
        <title>Genome-scale model development and genomic sequencing of the oleaginous clade Lipomyces.</title>
        <authorList>
            <consortium name="Lawrence Berkeley National Laboratory"/>
            <person name="Czajka J.J."/>
            <person name="Han Y."/>
            <person name="Kim J."/>
            <person name="Mondo S.J."/>
            <person name="Hofstad B.A."/>
            <person name="Robles A."/>
            <person name="Haridas S."/>
            <person name="Riley R."/>
            <person name="LaButti K."/>
            <person name="Pangilinan J."/>
            <person name="Andreopoulos W."/>
            <person name="Lipzen A."/>
            <person name="Yan J."/>
            <person name="Wang M."/>
            <person name="Ng V."/>
            <person name="Grigoriev I.V."/>
            <person name="Spatafora J.W."/>
            <person name="Magnuson J.K."/>
            <person name="Baker S.E."/>
            <person name="Pomraning K.R."/>
        </authorList>
    </citation>
    <scope>NUCLEOTIDE SEQUENCE [LARGE SCALE GENOMIC DNA]</scope>
    <source>
        <strain evidence="2 3">Phaff 52-87</strain>
    </source>
</reference>
<feature type="compositionally biased region" description="Acidic residues" evidence="1">
    <location>
        <begin position="21"/>
        <end position="31"/>
    </location>
</feature>
<name>A0ABR1F2C3_9ASCO</name>
<dbReference type="RefSeq" id="XP_064766296.1">
    <property type="nucleotide sequence ID" value="XM_064910702.1"/>
</dbReference>
<dbReference type="Proteomes" id="UP001498771">
    <property type="component" value="Unassembled WGS sequence"/>
</dbReference>
<keyword evidence="3" id="KW-1185">Reference proteome</keyword>
<accession>A0ABR1F2C3</accession>
<comment type="caution">
    <text evidence="2">The sequence shown here is derived from an EMBL/GenBank/DDBJ whole genome shotgun (WGS) entry which is preliminary data.</text>
</comment>